<evidence type="ECO:0000313" key="10">
    <source>
        <dbReference type="EMBL" id="QDU82828.1"/>
    </source>
</evidence>
<feature type="binding site" evidence="7 8">
    <location>
        <position position="31"/>
    </location>
    <ligand>
        <name>S-adenosyl-L-methionine</name>
        <dbReference type="ChEBI" id="CHEBI:59789"/>
    </ligand>
</feature>
<dbReference type="GO" id="GO:0052908">
    <property type="term" value="F:16S rRNA (adenine(1518)-N(6)/adenine(1519)-N(6))-dimethyltransferase activity"/>
    <property type="evidence" value="ECO:0007669"/>
    <property type="project" value="UniProtKB-EC"/>
</dbReference>
<feature type="binding site" evidence="7 8">
    <location>
        <position position="79"/>
    </location>
    <ligand>
        <name>S-adenosyl-L-methionine</name>
        <dbReference type="ChEBI" id="CHEBI:59789"/>
    </ligand>
</feature>
<dbReference type="GO" id="GO:0005829">
    <property type="term" value="C:cytosol"/>
    <property type="evidence" value="ECO:0007669"/>
    <property type="project" value="TreeGrafter"/>
</dbReference>
<dbReference type="PROSITE" id="PS01131">
    <property type="entry name" value="RRNA_A_DIMETH"/>
    <property type="match status" value="1"/>
</dbReference>
<evidence type="ECO:0000256" key="3">
    <source>
        <dbReference type="ARBA" id="ARBA00022603"/>
    </source>
</evidence>
<dbReference type="EMBL" id="CP036281">
    <property type="protein sequence ID" value="QDU82828.1"/>
    <property type="molecule type" value="Genomic_DNA"/>
</dbReference>
<evidence type="ECO:0000256" key="1">
    <source>
        <dbReference type="ARBA" id="ARBA00022490"/>
    </source>
</evidence>
<comment type="function">
    <text evidence="7">Specifically dimethylates two adjacent adenosines (A1518 and A1519) in the loop of a conserved hairpin near the 3'-end of 16S rRNA in the 30S particle. May play a critical role in biogenesis of 30S subunits.</text>
</comment>
<evidence type="ECO:0000256" key="4">
    <source>
        <dbReference type="ARBA" id="ARBA00022679"/>
    </source>
</evidence>
<feature type="binding site" evidence="7 8">
    <location>
        <position position="137"/>
    </location>
    <ligand>
        <name>S-adenosyl-L-methionine</name>
        <dbReference type="ChEBI" id="CHEBI:59789"/>
    </ligand>
</feature>
<organism evidence="10 11">
    <name type="scientific">Polystyrenella longa</name>
    <dbReference type="NCBI Taxonomy" id="2528007"/>
    <lineage>
        <taxon>Bacteria</taxon>
        <taxon>Pseudomonadati</taxon>
        <taxon>Planctomycetota</taxon>
        <taxon>Planctomycetia</taxon>
        <taxon>Planctomycetales</taxon>
        <taxon>Planctomycetaceae</taxon>
        <taxon>Polystyrenella</taxon>
    </lineage>
</organism>
<feature type="binding site" evidence="7 8">
    <location>
        <position position="58"/>
    </location>
    <ligand>
        <name>S-adenosyl-L-methionine</name>
        <dbReference type="ChEBI" id="CHEBI:59789"/>
    </ligand>
</feature>
<dbReference type="EC" id="2.1.1.182" evidence="7"/>
<feature type="domain" description="Ribosomal RNA adenine methylase transferase N-terminal" evidence="9">
    <location>
        <begin position="38"/>
        <end position="222"/>
    </location>
</feature>
<evidence type="ECO:0000256" key="2">
    <source>
        <dbReference type="ARBA" id="ARBA00022552"/>
    </source>
</evidence>
<dbReference type="OrthoDB" id="9814755at2"/>
<dbReference type="Gene3D" id="3.40.50.150">
    <property type="entry name" value="Vaccinia Virus protein VP39"/>
    <property type="match status" value="1"/>
</dbReference>
<proteinExistence type="inferred from homology"/>
<keyword evidence="2 7" id="KW-0698">rRNA processing</keyword>
<gene>
    <name evidence="10" type="primary">rsmA_2</name>
    <name evidence="7" type="synonym">ksgA</name>
    <name evidence="7" type="synonym">rsmA</name>
    <name evidence="10" type="ORF">Pla110_45910</name>
</gene>
<dbReference type="Gene3D" id="1.10.8.100">
    <property type="entry name" value="Ribosomal RNA adenine dimethylase-like, domain 2"/>
    <property type="match status" value="1"/>
</dbReference>
<dbReference type="PANTHER" id="PTHR11727:SF7">
    <property type="entry name" value="DIMETHYLADENOSINE TRANSFERASE-RELATED"/>
    <property type="match status" value="1"/>
</dbReference>
<comment type="subcellular location">
    <subcellularLocation>
        <location evidence="7">Cytoplasm</location>
    </subcellularLocation>
</comment>
<feature type="binding site" evidence="7 8">
    <location>
        <position position="104"/>
    </location>
    <ligand>
        <name>S-adenosyl-L-methionine</name>
        <dbReference type="ChEBI" id="CHEBI:59789"/>
    </ligand>
</feature>
<dbReference type="Pfam" id="PF00398">
    <property type="entry name" value="RrnaAD"/>
    <property type="match status" value="1"/>
</dbReference>
<dbReference type="SUPFAM" id="SSF53335">
    <property type="entry name" value="S-adenosyl-L-methionine-dependent methyltransferases"/>
    <property type="match status" value="1"/>
</dbReference>
<evidence type="ECO:0000259" key="9">
    <source>
        <dbReference type="SMART" id="SM00650"/>
    </source>
</evidence>
<evidence type="ECO:0000256" key="7">
    <source>
        <dbReference type="HAMAP-Rule" id="MF_00607"/>
    </source>
</evidence>
<reference evidence="10 11" key="1">
    <citation type="submission" date="2019-02" db="EMBL/GenBank/DDBJ databases">
        <title>Deep-cultivation of Planctomycetes and their phenomic and genomic characterization uncovers novel biology.</title>
        <authorList>
            <person name="Wiegand S."/>
            <person name="Jogler M."/>
            <person name="Boedeker C."/>
            <person name="Pinto D."/>
            <person name="Vollmers J."/>
            <person name="Rivas-Marin E."/>
            <person name="Kohn T."/>
            <person name="Peeters S.H."/>
            <person name="Heuer A."/>
            <person name="Rast P."/>
            <person name="Oberbeckmann S."/>
            <person name="Bunk B."/>
            <person name="Jeske O."/>
            <person name="Meyerdierks A."/>
            <person name="Storesund J.E."/>
            <person name="Kallscheuer N."/>
            <person name="Luecker S."/>
            <person name="Lage O.M."/>
            <person name="Pohl T."/>
            <person name="Merkel B.J."/>
            <person name="Hornburger P."/>
            <person name="Mueller R.-W."/>
            <person name="Bruemmer F."/>
            <person name="Labrenz M."/>
            <person name="Spormann A.M."/>
            <person name="Op den Camp H."/>
            <person name="Overmann J."/>
            <person name="Amann R."/>
            <person name="Jetten M.S.M."/>
            <person name="Mascher T."/>
            <person name="Medema M.H."/>
            <person name="Devos D.P."/>
            <person name="Kaster A.-K."/>
            <person name="Ovreas L."/>
            <person name="Rohde M."/>
            <person name="Galperin M.Y."/>
            <person name="Jogler C."/>
        </authorList>
    </citation>
    <scope>NUCLEOTIDE SEQUENCE [LARGE SCALE GENOMIC DNA]</scope>
    <source>
        <strain evidence="10 11">Pla110</strain>
    </source>
</reference>
<keyword evidence="11" id="KW-1185">Reference proteome</keyword>
<keyword evidence="6 7" id="KW-0694">RNA-binding</keyword>
<protein>
    <recommendedName>
        <fullName evidence="7">Ribosomal RNA small subunit methyltransferase A</fullName>
        <ecNumber evidence="7">2.1.1.182</ecNumber>
    </recommendedName>
    <alternativeName>
        <fullName evidence="7">16S rRNA (adenine(1518)-N(6)/adenine(1519)-N(6))-dimethyltransferase</fullName>
    </alternativeName>
    <alternativeName>
        <fullName evidence="7">16S rRNA dimethyladenosine transferase</fullName>
    </alternativeName>
    <alternativeName>
        <fullName evidence="7">16S rRNA dimethylase</fullName>
    </alternativeName>
    <alternativeName>
        <fullName evidence="7">S-adenosylmethionine-6-N', N'-adenosyl(rRNA) dimethyltransferase</fullName>
    </alternativeName>
</protein>
<dbReference type="InterPro" id="IPR020596">
    <property type="entry name" value="rRNA_Ade_Mease_Trfase_CS"/>
</dbReference>
<evidence type="ECO:0000256" key="5">
    <source>
        <dbReference type="ARBA" id="ARBA00022691"/>
    </source>
</evidence>
<keyword evidence="5 7" id="KW-0949">S-adenosyl-L-methionine</keyword>
<dbReference type="Proteomes" id="UP000317178">
    <property type="component" value="Chromosome"/>
</dbReference>
<accession>A0A518CUE3</accession>
<dbReference type="GO" id="GO:0003723">
    <property type="term" value="F:RNA binding"/>
    <property type="evidence" value="ECO:0007669"/>
    <property type="project" value="UniProtKB-UniRule"/>
</dbReference>
<keyword evidence="4 7" id="KW-0808">Transferase</keyword>
<sequence length="306" mass="34644">MTSPAERQTRSYLMELFERRGFSPRHFLGQNFLIDVNLVDYVVEKADLTPEDLVLEVGSGTGGMTTFLSEEAGHVISVEIDPNMFELASEVTATRDNVTLLNTDALRNKNNFSKTVTDVIDAKLAENPGYRLKLVANLPYSIATPLISNMVASDYDWKRMVVTIQLELGLRMEAGPGSSNYGALSVWLQSQCNVKVIKKVSPKVFWPRPKVFSAIVRLEPAPTKAKKIKNRPFFQDFVRRLFHQRRKLMRSVLAGMYRKELNKNDVDLMMGQLELDPKTRAEELPVEVLVQLCNRVYAAVMATRSL</sequence>
<evidence type="ECO:0000313" key="11">
    <source>
        <dbReference type="Proteomes" id="UP000317178"/>
    </source>
</evidence>
<dbReference type="NCBIfam" id="TIGR00755">
    <property type="entry name" value="ksgA"/>
    <property type="match status" value="1"/>
</dbReference>
<dbReference type="HAMAP" id="MF_00607">
    <property type="entry name" value="16SrRNA_methyltr_A"/>
    <property type="match status" value="1"/>
</dbReference>
<dbReference type="InterPro" id="IPR023165">
    <property type="entry name" value="rRNA_Ade_diMease-like_C"/>
</dbReference>
<dbReference type="InterPro" id="IPR011530">
    <property type="entry name" value="rRNA_adenine_dimethylase"/>
</dbReference>
<dbReference type="CDD" id="cd02440">
    <property type="entry name" value="AdoMet_MTases"/>
    <property type="match status" value="1"/>
</dbReference>
<dbReference type="AlphaFoldDB" id="A0A518CUE3"/>
<keyword evidence="1 7" id="KW-0963">Cytoplasm</keyword>
<keyword evidence="3 7" id="KW-0489">Methyltransferase</keyword>
<dbReference type="InterPro" id="IPR020598">
    <property type="entry name" value="rRNA_Ade_methylase_Trfase_N"/>
</dbReference>
<evidence type="ECO:0000256" key="8">
    <source>
        <dbReference type="PROSITE-ProRule" id="PRU01026"/>
    </source>
</evidence>
<comment type="catalytic activity">
    <reaction evidence="7">
        <text>adenosine(1518)/adenosine(1519) in 16S rRNA + 4 S-adenosyl-L-methionine = N(6)-dimethyladenosine(1518)/N(6)-dimethyladenosine(1519) in 16S rRNA + 4 S-adenosyl-L-homocysteine + 4 H(+)</text>
        <dbReference type="Rhea" id="RHEA:19609"/>
        <dbReference type="Rhea" id="RHEA-COMP:10232"/>
        <dbReference type="Rhea" id="RHEA-COMP:10233"/>
        <dbReference type="ChEBI" id="CHEBI:15378"/>
        <dbReference type="ChEBI" id="CHEBI:57856"/>
        <dbReference type="ChEBI" id="CHEBI:59789"/>
        <dbReference type="ChEBI" id="CHEBI:74411"/>
        <dbReference type="ChEBI" id="CHEBI:74493"/>
        <dbReference type="EC" id="2.1.1.182"/>
    </reaction>
</comment>
<dbReference type="PROSITE" id="PS51689">
    <property type="entry name" value="SAM_RNA_A_N6_MT"/>
    <property type="match status" value="1"/>
</dbReference>
<comment type="similarity">
    <text evidence="7">Belongs to the class I-like SAM-binding methyltransferase superfamily. rRNA adenine N(6)-methyltransferase family. RsmA subfamily.</text>
</comment>
<dbReference type="InterPro" id="IPR029063">
    <property type="entry name" value="SAM-dependent_MTases_sf"/>
</dbReference>
<dbReference type="RefSeq" id="WP_144999330.1">
    <property type="nucleotide sequence ID" value="NZ_CP036281.1"/>
</dbReference>
<dbReference type="KEGG" id="plon:Pla110_45910"/>
<dbReference type="PANTHER" id="PTHR11727">
    <property type="entry name" value="DIMETHYLADENOSINE TRANSFERASE"/>
    <property type="match status" value="1"/>
</dbReference>
<dbReference type="InterPro" id="IPR001737">
    <property type="entry name" value="KsgA/Erm"/>
</dbReference>
<evidence type="ECO:0000256" key="6">
    <source>
        <dbReference type="ARBA" id="ARBA00022884"/>
    </source>
</evidence>
<name>A0A518CUE3_9PLAN</name>
<feature type="binding site" evidence="7 8">
    <location>
        <position position="33"/>
    </location>
    <ligand>
        <name>S-adenosyl-L-methionine</name>
        <dbReference type="ChEBI" id="CHEBI:59789"/>
    </ligand>
</feature>
<dbReference type="SMART" id="SM00650">
    <property type="entry name" value="rADc"/>
    <property type="match status" value="1"/>
</dbReference>